<feature type="domain" description="Gfo/Idh/MocA-like oxidoreductase N-terminal" evidence="3">
    <location>
        <begin position="6"/>
        <end position="122"/>
    </location>
</feature>
<dbReference type="Gene3D" id="3.40.50.720">
    <property type="entry name" value="NAD(P)-binding Rossmann-like Domain"/>
    <property type="match status" value="1"/>
</dbReference>
<keyword evidence="2" id="KW-0560">Oxidoreductase</keyword>
<dbReference type="GO" id="GO:0000166">
    <property type="term" value="F:nucleotide binding"/>
    <property type="evidence" value="ECO:0007669"/>
    <property type="project" value="InterPro"/>
</dbReference>
<evidence type="ECO:0000313" key="5">
    <source>
        <dbReference type="EMBL" id="WIY04818.1"/>
    </source>
</evidence>
<dbReference type="InterPro" id="IPR000683">
    <property type="entry name" value="Gfo/Idh/MocA-like_OxRdtase_N"/>
</dbReference>
<dbReference type="AlphaFoldDB" id="A0A9Y2NMG1"/>
<dbReference type="SUPFAM" id="SSF51735">
    <property type="entry name" value="NAD(P)-binding Rossmann-fold domains"/>
    <property type="match status" value="1"/>
</dbReference>
<comment type="similarity">
    <text evidence="1">Belongs to the Gfo/Idh/MocA family.</text>
</comment>
<organism evidence="5 6">
    <name type="scientific">Amycolatopsis mongoliensis</name>
    <dbReference type="NCBI Taxonomy" id="715475"/>
    <lineage>
        <taxon>Bacteria</taxon>
        <taxon>Bacillati</taxon>
        <taxon>Actinomycetota</taxon>
        <taxon>Actinomycetes</taxon>
        <taxon>Pseudonocardiales</taxon>
        <taxon>Pseudonocardiaceae</taxon>
        <taxon>Amycolatopsis</taxon>
    </lineage>
</organism>
<dbReference type="Pfam" id="PF22725">
    <property type="entry name" value="GFO_IDH_MocA_C3"/>
    <property type="match status" value="1"/>
</dbReference>
<dbReference type="Proteomes" id="UP001239397">
    <property type="component" value="Chromosome"/>
</dbReference>
<dbReference type="SUPFAM" id="SSF55347">
    <property type="entry name" value="Glyceraldehyde-3-phosphate dehydrogenase-like, C-terminal domain"/>
    <property type="match status" value="1"/>
</dbReference>
<evidence type="ECO:0000259" key="3">
    <source>
        <dbReference type="Pfam" id="PF01408"/>
    </source>
</evidence>
<accession>A0A9Y2NMG1</accession>
<dbReference type="EMBL" id="CP127295">
    <property type="protein sequence ID" value="WIY04818.1"/>
    <property type="molecule type" value="Genomic_DNA"/>
</dbReference>
<evidence type="ECO:0000313" key="6">
    <source>
        <dbReference type="Proteomes" id="UP001239397"/>
    </source>
</evidence>
<sequence>MTDKPLRWGIMGTGGIAGAFAEDLKLTGSGVVAAVGSRTPESAGAFAEQRGIPARHGSYEALANDPDVDIVYVATPHPLHHGNARVALEAGKPVLVEKPFTMNAAEARDLVALAKDRNLFLMEAMWTRFLPHIRHIRELLPSLGDVVTVTADHGQWFAEDPAFRLFAPELGGGALLDLGIYPVSFASMVLGAPDHVAAMATPAFTGVDAQTSMLFGYASGAQAVLSCTLSAVSPTTASIVGTDARIEIEGPFYAPASFTLVPRAGERIRYEYVDEGRGLRHQADEVARLLAAGETESALMPLGETVSIMATMDEVLKAVE</sequence>
<dbReference type="Pfam" id="PF01408">
    <property type="entry name" value="GFO_IDH_MocA"/>
    <property type="match status" value="1"/>
</dbReference>
<dbReference type="GO" id="GO:0016491">
    <property type="term" value="F:oxidoreductase activity"/>
    <property type="evidence" value="ECO:0007669"/>
    <property type="project" value="UniProtKB-KW"/>
</dbReference>
<evidence type="ECO:0000259" key="4">
    <source>
        <dbReference type="Pfam" id="PF22725"/>
    </source>
</evidence>
<reference evidence="5 6" key="1">
    <citation type="submission" date="2023-06" db="EMBL/GenBank/DDBJ databases">
        <authorList>
            <person name="Oyuntsetseg B."/>
            <person name="Kim S.B."/>
        </authorList>
    </citation>
    <scope>NUCLEOTIDE SEQUENCE [LARGE SCALE GENOMIC DNA]</scope>
    <source>
        <strain evidence="5 6">4-36</strain>
    </source>
</reference>
<dbReference type="InterPro" id="IPR050984">
    <property type="entry name" value="Gfo/Idh/MocA_domain"/>
</dbReference>
<protein>
    <submittedName>
        <fullName evidence="5">Gfo/Idh/MocA family oxidoreductase</fullName>
    </submittedName>
</protein>
<keyword evidence="6" id="KW-1185">Reference proteome</keyword>
<dbReference type="InterPro" id="IPR055170">
    <property type="entry name" value="GFO_IDH_MocA-like_dom"/>
</dbReference>
<dbReference type="PANTHER" id="PTHR22604">
    <property type="entry name" value="OXIDOREDUCTASES"/>
    <property type="match status" value="1"/>
</dbReference>
<name>A0A9Y2NMG1_9PSEU</name>
<evidence type="ECO:0000256" key="2">
    <source>
        <dbReference type="ARBA" id="ARBA00023002"/>
    </source>
</evidence>
<dbReference type="KEGG" id="amog:QRX60_13570"/>
<dbReference type="RefSeq" id="WP_286001137.1">
    <property type="nucleotide sequence ID" value="NZ_CP127295.1"/>
</dbReference>
<dbReference type="InterPro" id="IPR036291">
    <property type="entry name" value="NAD(P)-bd_dom_sf"/>
</dbReference>
<feature type="domain" description="GFO/IDH/MocA-like oxidoreductase" evidence="4">
    <location>
        <begin position="142"/>
        <end position="247"/>
    </location>
</feature>
<dbReference type="PANTHER" id="PTHR22604:SF105">
    <property type="entry name" value="TRANS-1,2-DIHYDROBENZENE-1,2-DIOL DEHYDROGENASE"/>
    <property type="match status" value="1"/>
</dbReference>
<proteinExistence type="inferred from homology"/>
<dbReference type="Gene3D" id="3.30.360.10">
    <property type="entry name" value="Dihydrodipicolinate Reductase, domain 2"/>
    <property type="match status" value="1"/>
</dbReference>
<evidence type="ECO:0000256" key="1">
    <source>
        <dbReference type="ARBA" id="ARBA00010928"/>
    </source>
</evidence>
<gene>
    <name evidence="5" type="ORF">QRX60_13570</name>
</gene>